<organism evidence="4 5">
    <name type="scientific">Escherichia phage vB_EcoM_Goslar</name>
    <dbReference type="NCBI Taxonomy" id="2502409"/>
    <lineage>
        <taxon>Viruses</taxon>
        <taxon>Duplodnaviria</taxon>
        <taxon>Heunggongvirae</taxon>
        <taxon>Uroviricota</taxon>
        <taxon>Caudoviricetes</taxon>
        <taxon>Chimalliviridae</taxon>
        <taxon>Goslarvirus</taxon>
        <taxon>Goslarvirus goslar</taxon>
    </lineage>
</organism>
<evidence type="ECO:0000259" key="3">
    <source>
        <dbReference type="PROSITE" id="PS51688"/>
    </source>
</evidence>
<organismHost>
    <name type="scientific">Escherichia coli</name>
    <dbReference type="NCBI Taxonomy" id="562"/>
</organismHost>
<protein>
    <recommendedName>
        <fullName evidence="3">Peptidase S74 domain-containing protein</fullName>
    </recommendedName>
</protein>
<keyword evidence="2" id="KW-1227">Viral tail protein</keyword>
<proteinExistence type="predicted"/>
<dbReference type="PROSITE" id="PS51688">
    <property type="entry name" value="ICA"/>
    <property type="match status" value="1"/>
</dbReference>
<evidence type="ECO:0000256" key="2">
    <source>
        <dbReference type="ARBA" id="ARBA00022732"/>
    </source>
</evidence>
<dbReference type="Proteomes" id="UP000294673">
    <property type="component" value="Segment"/>
</dbReference>
<dbReference type="InterPro" id="IPR030392">
    <property type="entry name" value="S74_ICA"/>
</dbReference>
<dbReference type="GO" id="GO:0098015">
    <property type="term" value="C:virus tail"/>
    <property type="evidence" value="ECO:0007669"/>
    <property type="project" value="UniProtKB-KW"/>
</dbReference>
<evidence type="ECO:0000256" key="1">
    <source>
        <dbReference type="ARBA" id="ARBA00004328"/>
    </source>
</evidence>
<accession>A0A482GE01</accession>
<dbReference type="EMBL" id="MK327938">
    <property type="protein sequence ID" value="QBO63818.1"/>
    <property type="molecule type" value="Genomic_DNA"/>
</dbReference>
<dbReference type="Pfam" id="PF13884">
    <property type="entry name" value="Peptidase_S74"/>
    <property type="match status" value="1"/>
</dbReference>
<evidence type="ECO:0000313" key="5">
    <source>
        <dbReference type="Proteomes" id="UP000294673"/>
    </source>
</evidence>
<keyword evidence="2" id="KW-0946">Virion</keyword>
<reference evidence="4 5" key="1">
    <citation type="submission" date="2018-12" db="EMBL/GenBank/DDBJ databases">
        <title>Still something new to discover - new insights into E. coli phage diversity and taxonomy.</title>
        <authorList>
            <person name="Korf I.H.E."/>
            <person name="Adriaennsens E."/>
            <person name="Dreiseikelmann B."/>
            <person name="Kropinski A."/>
            <person name="Nimtz M."/>
            <person name="Meier-Kolthoff J.P."/>
            <person name="Rohde M."/>
            <person name="van Raaij M."/>
            <person name="Wittmann J."/>
        </authorList>
    </citation>
    <scope>NUCLEOTIDE SEQUENCE [LARGE SCALE GENOMIC DNA]</scope>
</reference>
<keyword evidence="5" id="KW-1185">Reference proteome</keyword>
<comment type="subcellular location">
    <subcellularLocation>
        <location evidence="1">Virion</location>
    </subcellularLocation>
</comment>
<gene>
    <name evidence="4" type="ORF">Goslar_00025</name>
</gene>
<sequence>MSTPITLKYPEDWTGTLASNHIVGEEHTVPRTENKCYALDGGPFFTESLVITEKLTGKTLVRGVDYKPIFLYQDATLYAGKEICAAIAIINDDIEGTLVNDYRIIGGVYVSLIDALYQAIEELKLDDRPINWDDIKNKPELYPPEPHIHHVSAIYGTEHLCLAIYSLKAAILIGDAASDNRLWAAIDQLRKDMQAADKDLTDLHYAHANRTDNPHEVTKAQVGLGNVQNYPTANKAEAEAGTAPDRYMTAQTVGWAIAKLAGDLVDAHANRRDNPHSVTKAQVNLGNVDNFPTASDEEAKAGTANNRFMTPLRTAASIEQFALIPLNAHKADYNNPHRVTKAQVGLGNVQDYPMASEEEARAGVAANRLMAPNTTKASIETFALVPLNAHIADKNNPHQVSKAQVGLGSVENYPTANQAEAQGGSATNRYMTPQSTNWAIQKLAGDLVNAHANRRDNPHAVTKAQVGLGNVQNYGIASDAHAQQDVNTVYSTPRNARLAATHIIDTRLFWGSYSGNKLVFVDGNGGTRLGKHVIITENGGGEITRFYWGNSAGGGSALYFNSNIDVPNAYIRSDERSKHDIRYLKDHPESLSERLREMARSGLARFRHNYDPDVEKIGVIAQRVQEQFPEMINVSDKGLLSLDTMVYSGVLLGGWYEHDQQLRALRAMVEEIAHHVKGTKGI</sequence>
<feature type="domain" description="Peptidase S74" evidence="3">
    <location>
        <begin position="573"/>
        <end position="669"/>
    </location>
</feature>
<evidence type="ECO:0000313" key="4">
    <source>
        <dbReference type="EMBL" id="QBO63818.1"/>
    </source>
</evidence>
<name>A0A482GE01_BPGOS</name>